<reference evidence="17" key="2">
    <citation type="submission" date="2025-08" db="UniProtKB">
        <authorList>
            <consortium name="Ensembl"/>
        </authorList>
    </citation>
    <scope>IDENTIFICATION</scope>
</reference>
<dbReference type="PANTHER" id="PTHR45814">
    <property type="entry name" value="HISTONE-LYSINE N-METHYLTRANSFERASE SETD1"/>
    <property type="match status" value="1"/>
</dbReference>
<evidence type="ECO:0000259" key="15">
    <source>
        <dbReference type="PROSITE" id="PS50280"/>
    </source>
</evidence>
<dbReference type="GO" id="GO:0048188">
    <property type="term" value="C:Set1C/COMPASS complex"/>
    <property type="evidence" value="ECO:0007669"/>
    <property type="project" value="InterPro"/>
</dbReference>
<evidence type="ECO:0000256" key="4">
    <source>
        <dbReference type="ARBA" id="ARBA00022679"/>
    </source>
</evidence>
<comment type="subcellular location">
    <subcellularLocation>
        <location evidence="1">Nucleus</location>
    </subcellularLocation>
</comment>
<keyword evidence="3" id="KW-0489">Methyltransferase</keyword>
<dbReference type="InParanoid" id="H2Z4J6"/>
<dbReference type="Proteomes" id="UP000007875">
    <property type="component" value="Unassembled WGS sequence"/>
</dbReference>
<evidence type="ECO:0000256" key="11">
    <source>
        <dbReference type="ARBA" id="ARBA00047571"/>
    </source>
</evidence>
<evidence type="ECO:0000256" key="6">
    <source>
        <dbReference type="ARBA" id="ARBA00022853"/>
    </source>
</evidence>
<dbReference type="HOGENOM" id="CLU_020840_0_3_1"/>
<evidence type="ECO:0000256" key="3">
    <source>
        <dbReference type="ARBA" id="ARBA00022603"/>
    </source>
</evidence>
<name>H2Z4J6_CIOSA</name>
<proteinExistence type="predicted"/>
<keyword evidence="5" id="KW-0949">S-adenosyl-L-methionine</keyword>
<feature type="compositionally biased region" description="Low complexity" evidence="14">
    <location>
        <begin position="254"/>
        <end position="263"/>
    </location>
</feature>
<dbReference type="InterPro" id="IPR037841">
    <property type="entry name" value="SET_SETD1A/B"/>
</dbReference>
<feature type="domain" description="Post-SET" evidence="16">
    <location>
        <begin position="425"/>
        <end position="441"/>
    </location>
</feature>
<evidence type="ECO:0000256" key="1">
    <source>
        <dbReference type="ARBA" id="ARBA00004123"/>
    </source>
</evidence>
<feature type="region of interest" description="Disordered" evidence="14">
    <location>
        <begin position="57"/>
        <end position="82"/>
    </location>
</feature>
<evidence type="ECO:0000256" key="8">
    <source>
        <dbReference type="ARBA" id="ARBA00023015"/>
    </source>
</evidence>
<evidence type="ECO:0000256" key="14">
    <source>
        <dbReference type="SAM" id="MobiDB-lite"/>
    </source>
</evidence>
<dbReference type="InterPro" id="IPR003616">
    <property type="entry name" value="Post-SET_dom"/>
</dbReference>
<dbReference type="SMART" id="SM01291">
    <property type="entry name" value="N-SET"/>
    <property type="match status" value="1"/>
</dbReference>
<dbReference type="Gene3D" id="2.170.270.10">
    <property type="entry name" value="SET domain"/>
    <property type="match status" value="1"/>
</dbReference>
<evidence type="ECO:0000313" key="18">
    <source>
        <dbReference type="Proteomes" id="UP000007875"/>
    </source>
</evidence>
<dbReference type="GO" id="GO:0140999">
    <property type="term" value="F:histone H3K4 trimethyltransferase activity"/>
    <property type="evidence" value="ECO:0007669"/>
    <property type="project" value="UniProtKB-EC"/>
</dbReference>
<evidence type="ECO:0000256" key="12">
    <source>
        <dbReference type="ARBA" id="ARBA00047583"/>
    </source>
</evidence>
<dbReference type="SMART" id="SM00317">
    <property type="entry name" value="SET"/>
    <property type="match status" value="1"/>
</dbReference>
<dbReference type="SMART" id="SM00508">
    <property type="entry name" value="PostSET"/>
    <property type="match status" value="1"/>
</dbReference>
<dbReference type="Ensembl" id="ENSCSAVT00000012652.1">
    <property type="protein sequence ID" value="ENSCSAVP00000012508.1"/>
    <property type="gene ID" value="ENSCSAVG00000007347.1"/>
</dbReference>
<evidence type="ECO:0000259" key="16">
    <source>
        <dbReference type="PROSITE" id="PS50868"/>
    </source>
</evidence>
<evidence type="ECO:0000256" key="2">
    <source>
        <dbReference type="ARBA" id="ARBA00012182"/>
    </source>
</evidence>
<comment type="catalytic activity">
    <reaction evidence="12">
        <text>N(6)-methyl-L-lysyl(4)-[histone H3] + S-adenosyl-L-methionine = N(6),N(6)-dimethyl-L-lysyl(4)-[histone H3] + S-adenosyl-L-homocysteine + H(+)</text>
        <dbReference type="Rhea" id="RHEA:60268"/>
        <dbReference type="Rhea" id="RHEA-COMP:15540"/>
        <dbReference type="Rhea" id="RHEA-COMP:15543"/>
        <dbReference type="ChEBI" id="CHEBI:15378"/>
        <dbReference type="ChEBI" id="CHEBI:57856"/>
        <dbReference type="ChEBI" id="CHEBI:59789"/>
        <dbReference type="ChEBI" id="CHEBI:61929"/>
        <dbReference type="ChEBI" id="CHEBI:61976"/>
    </reaction>
</comment>
<feature type="compositionally biased region" description="Basic and acidic residues" evidence="14">
    <location>
        <begin position="204"/>
        <end position="213"/>
    </location>
</feature>
<dbReference type="InterPro" id="IPR001214">
    <property type="entry name" value="SET_dom"/>
</dbReference>
<dbReference type="STRING" id="51511.ENSCSAVP00000012508"/>
<dbReference type="GeneTree" id="ENSGT00940000154575"/>
<dbReference type="FunFam" id="2.170.270.10:FF:000010">
    <property type="entry name" value="Histone-lysine N-methyltransferase"/>
    <property type="match status" value="1"/>
</dbReference>
<feature type="domain" description="SET" evidence="15">
    <location>
        <begin position="302"/>
        <end position="419"/>
    </location>
</feature>
<evidence type="ECO:0000256" key="10">
    <source>
        <dbReference type="ARBA" id="ARBA00023242"/>
    </source>
</evidence>
<organism evidence="17 18">
    <name type="scientific">Ciona savignyi</name>
    <name type="common">Pacific transparent sea squirt</name>
    <dbReference type="NCBI Taxonomy" id="51511"/>
    <lineage>
        <taxon>Eukaryota</taxon>
        <taxon>Metazoa</taxon>
        <taxon>Chordata</taxon>
        <taxon>Tunicata</taxon>
        <taxon>Ascidiacea</taxon>
        <taxon>Phlebobranchia</taxon>
        <taxon>Cionidae</taxon>
        <taxon>Ciona</taxon>
    </lineage>
</organism>
<keyword evidence="7" id="KW-0694">RNA-binding</keyword>
<evidence type="ECO:0000256" key="7">
    <source>
        <dbReference type="ARBA" id="ARBA00022884"/>
    </source>
</evidence>
<comment type="catalytic activity">
    <reaction evidence="13">
        <text>N(6),N(6)-dimethyl-L-lysyl(4)-[histone H3] + S-adenosyl-L-methionine = N(6),N(6),N(6)-trimethyl-L-lysyl(4)-[histone H3] + S-adenosyl-L-homocysteine + H(+)</text>
        <dbReference type="Rhea" id="RHEA:60272"/>
        <dbReference type="Rhea" id="RHEA-COMP:15537"/>
        <dbReference type="Rhea" id="RHEA-COMP:15540"/>
        <dbReference type="ChEBI" id="CHEBI:15378"/>
        <dbReference type="ChEBI" id="CHEBI:57856"/>
        <dbReference type="ChEBI" id="CHEBI:59789"/>
        <dbReference type="ChEBI" id="CHEBI:61961"/>
        <dbReference type="ChEBI" id="CHEBI:61976"/>
    </reaction>
</comment>
<dbReference type="PANTHER" id="PTHR45814:SF2">
    <property type="entry name" value="HISTONE-LYSINE N-METHYLTRANSFERASE SETD1"/>
    <property type="match status" value="1"/>
</dbReference>
<dbReference type="Pfam" id="PF11764">
    <property type="entry name" value="N-SET"/>
    <property type="match status" value="1"/>
</dbReference>
<dbReference type="GO" id="GO:0032259">
    <property type="term" value="P:methylation"/>
    <property type="evidence" value="ECO:0007669"/>
    <property type="project" value="UniProtKB-KW"/>
</dbReference>
<keyword evidence="4" id="KW-0808">Transferase</keyword>
<reference evidence="18" key="1">
    <citation type="submission" date="2003-08" db="EMBL/GenBank/DDBJ databases">
        <authorList>
            <person name="Birren B."/>
            <person name="Nusbaum C."/>
            <person name="Abebe A."/>
            <person name="Abouelleil A."/>
            <person name="Adekoya E."/>
            <person name="Ait-zahra M."/>
            <person name="Allen N."/>
            <person name="Allen T."/>
            <person name="An P."/>
            <person name="Anderson M."/>
            <person name="Anderson S."/>
            <person name="Arachchi H."/>
            <person name="Armbruster J."/>
            <person name="Bachantsang P."/>
            <person name="Baldwin J."/>
            <person name="Barry A."/>
            <person name="Bayul T."/>
            <person name="Blitshsteyn B."/>
            <person name="Bloom T."/>
            <person name="Blye J."/>
            <person name="Boguslavskiy L."/>
            <person name="Borowsky M."/>
            <person name="Boukhgalter B."/>
            <person name="Brunache A."/>
            <person name="Butler J."/>
            <person name="Calixte N."/>
            <person name="Calvo S."/>
            <person name="Camarata J."/>
            <person name="Campo K."/>
            <person name="Chang J."/>
            <person name="Cheshatsang Y."/>
            <person name="Citroen M."/>
            <person name="Collymore A."/>
            <person name="Considine T."/>
            <person name="Cook A."/>
            <person name="Cooke P."/>
            <person name="Corum B."/>
            <person name="Cuomo C."/>
            <person name="David R."/>
            <person name="Dawoe T."/>
            <person name="Degray S."/>
            <person name="Dodge S."/>
            <person name="Dooley K."/>
            <person name="Dorje P."/>
            <person name="Dorjee K."/>
            <person name="Dorris L."/>
            <person name="Duffey N."/>
            <person name="Dupes A."/>
            <person name="Elkins T."/>
            <person name="Engels R."/>
            <person name="Erickson J."/>
            <person name="Farina A."/>
            <person name="Faro S."/>
            <person name="Ferreira P."/>
            <person name="Fischer H."/>
            <person name="Fitzgerald M."/>
            <person name="Foley K."/>
            <person name="Gage D."/>
            <person name="Galagan J."/>
            <person name="Gearin G."/>
            <person name="Gnerre S."/>
            <person name="Gnirke A."/>
            <person name="Goyette A."/>
            <person name="Graham J."/>
            <person name="Grandbois E."/>
            <person name="Gyaltsen K."/>
            <person name="Hafez N."/>
            <person name="Hagopian D."/>
            <person name="Hagos B."/>
            <person name="Hall J."/>
            <person name="Hatcher B."/>
            <person name="Heller A."/>
            <person name="Higgins H."/>
            <person name="Honan T."/>
            <person name="Horn A."/>
            <person name="Houde N."/>
            <person name="Hughes L."/>
            <person name="Hulme W."/>
            <person name="Husby E."/>
            <person name="Iliev I."/>
            <person name="Jaffe D."/>
            <person name="Jones C."/>
            <person name="Kamal M."/>
            <person name="Kamat A."/>
            <person name="Kamvysselis M."/>
            <person name="Karlsson E."/>
            <person name="Kells C."/>
            <person name="Kieu A."/>
            <person name="Kisner P."/>
            <person name="Kodira C."/>
            <person name="Kulbokas E."/>
            <person name="Labutti K."/>
            <person name="Lama D."/>
            <person name="Landers T."/>
            <person name="Leger J."/>
            <person name="Levine S."/>
            <person name="Lewis D."/>
            <person name="Lewis T."/>
            <person name="Lindblad-toh K."/>
            <person name="Liu X."/>
            <person name="Lokyitsang T."/>
            <person name="Lokyitsang Y."/>
            <person name="Lucien O."/>
            <person name="Lui A."/>
            <person name="Ma L.J."/>
            <person name="Mabbitt R."/>
            <person name="Macdonald J."/>
            <person name="Maclean C."/>
            <person name="Major J."/>
            <person name="Manning J."/>
            <person name="Marabella R."/>
            <person name="Maru K."/>
            <person name="Matthews C."/>
            <person name="Mauceli E."/>
            <person name="Mccarthy M."/>
            <person name="Mcdonough S."/>
            <person name="Mcghee T."/>
            <person name="Meldrim J."/>
            <person name="Meneus L."/>
            <person name="Mesirov J."/>
            <person name="Mihalev A."/>
            <person name="Mihova T."/>
            <person name="Mikkelsen T."/>
            <person name="Mlenga V."/>
            <person name="Moru K."/>
            <person name="Mozes J."/>
            <person name="Mulrain L."/>
            <person name="Munson G."/>
            <person name="Naylor J."/>
            <person name="Newes C."/>
            <person name="Nguyen C."/>
            <person name="Nguyen N."/>
            <person name="Nguyen T."/>
            <person name="Nicol R."/>
            <person name="Nielsen C."/>
            <person name="Nizzari M."/>
            <person name="Norbu C."/>
            <person name="Norbu N."/>
            <person name="O'donnell P."/>
            <person name="Okoawo O."/>
            <person name="O'leary S."/>
            <person name="Omotosho B."/>
            <person name="O'neill K."/>
            <person name="Osman S."/>
            <person name="Parker S."/>
            <person name="Perrin D."/>
            <person name="Phunkhang P."/>
            <person name="Piqani B."/>
            <person name="Purcell S."/>
            <person name="Rachupka T."/>
            <person name="Ramasamy U."/>
            <person name="Rameau R."/>
            <person name="Ray V."/>
            <person name="Raymond C."/>
            <person name="Retta R."/>
            <person name="Richardson S."/>
            <person name="Rise C."/>
            <person name="Rodriguez J."/>
            <person name="Rogers J."/>
            <person name="Rogov P."/>
            <person name="Rutman M."/>
            <person name="Schupbach R."/>
            <person name="Seaman C."/>
            <person name="Settipalli S."/>
            <person name="Sharpe T."/>
            <person name="Sheridan J."/>
            <person name="Sherpa N."/>
            <person name="Shi J."/>
            <person name="Smirnov S."/>
            <person name="Smith C."/>
            <person name="Sougnez C."/>
            <person name="Spencer B."/>
            <person name="Stalker J."/>
            <person name="Stange-thomann N."/>
            <person name="Stavropoulos S."/>
            <person name="Stetson K."/>
            <person name="Stone C."/>
            <person name="Stone S."/>
            <person name="Stubbs M."/>
            <person name="Talamas J."/>
            <person name="Tchuinga P."/>
            <person name="Tenzing P."/>
            <person name="Tesfaye S."/>
            <person name="Theodore J."/>
            <person name="Thoulutsang Y."/>
            <person name="Topham K."/>
            <person name="Towey S."/>
            <person name="Tsamla T."/>
            <person name="Tsomo N."/>
            <person name="Vallee D."/>
            <person name="Vassiliev H."/>
            <person name="Venkataraman V."/>
            <person name="Vinson J."/>
            <person name="Vo A."/>
            <person name="Wade C."/>
            <person name="Wang S."/>
            <person name="Wangchuk T."/>
            <person name="Wangdi T."/>
            <person name="Whittaker C."/>
            <person name="Wilkinson J."/>
            <person name="Wu Y."/>
            <person name="Wyman D."/>
            <person name="Yadav S."/>
            <person name="Yang S."/>
            <person name="Yang X."/>
            <person name="Yeager S."/>
            <person name="Yee E."/>
            <person name="Young G."/>
            <person name="Zainoun J."/>
            <person name="Zembeck L."/>
            <person name="Zimmer A."/>
            <person name="Zody M."/>
            <person name="Lander E."/>
        </authorList>
    </citation>
    <scope>NUCLEOTIDE SEQUENCE [LARGE SCALE GENOMIC DNA]</scope>
</reference>
<sequence length="441" mass="50306">MTSPTRKAVFTQEDRDRMTALAEEHNYFATSPRGAHKPSYFDPTLLQILEEHNYSCPSSLAPKTPPTKSRDESSVFVPESFSSMSQSPASAAELVKLRRTASKDHGRMGYLEVEPSRVAMDRFKPRTQREELGILYKIWEAGLDVEDMKHLRHVYEEMLATPGEMGWVNDTHWVPHPTTHIPTDDDVTGLSPTKRGRRKRRQSKKDVAADPHAHKTGCARSEGYYKVNDSTKLIQRRLMYRQADNTPQPRSKSKYSNESSSTSVVANEKSRETRHMMRRIASEFGSDASDLLKYNQLMYRKKCVKFKRSHIHGWGLFAEETIGADEMVIEYVGQLVRSIVADRREVDYTKRGIGSSYLFRIDTDHIIDATKCGNFARFMNHSCNPSCYAKVISVDGAKKIVIYSKDTIKPSDEITYDYKFPIEDEKIPCFCGASNCRGTLN</sequence>
<evidence type="ECO:0000256" key="9">
    <source>
        <dbReference type="ARBA" id="ARBA00023163"/>
    </source>
</evidence>
<evidence type="ECO:0000256" key="5">
    <source>
        <dbReference type="ARBA" id="ARBA00022691"/>
    </source>
</evidence>
<feature type="region of interest" description="Disordered" evidence="14">
    <location>
        <begin position="240"/>
        <end position="273"/>
    </location>
</feature>
<feature type="compositionally biased region" description="Basic residues" evidence="14">
    <location>
        <begin position="194"/>
        <end position="203"/>
    </location>
</feature>
<keyword evidence="9" id="KW-0804">Transcription</keyword>
<feature type="region of interest" description="Disordered" evidence="14">
    <location>
        <begin position="178"/>
        <end position="221"/>
    </location>
</feature>
<dbReference type="EC" id="2.1.1.354" evidence="2"/>
<dbReference type="OMA" id="RERRYIS"/>
<evidence type="ECO:0000313" key="17">
    <source>
        <dbReference type="Ensembl" id="ENSCSAVP00000012508.1"/>
    </source>
</evidence>
<keyword evidence="6" id="KW-0156">Chromatin regulator</keyword>
<dbReference type="SUPFAM" id="SSF82199">
    <property type="entry name" value="SET domain"/>
    <property type="match status" value="1"/>
</dbReference>
<dbReference type="GO" id="GO:0003723">
    <property type="term" value="F:RNA binding"/>
    <property type="evidence" value="ECO:0007669"/>
    <property type="project" value="UniProtKB-KW"/>
</dbReference>
<keyword evidence="8" id="KW-0805">Transcription regulation</keyword>
<dbReference type="PROSITE" id="PS50868">
    <property type="entry name" value="POST_SET"/>
    <property type="match status" value="1"/>
</dbReference>
<dbReference type="InterPro" id="IPR024657">
    <property type="entry name" value="COMPASS_Set1_N-SET"/>
</dbReference>
<reference evidence="17" key="3">
    <citation type="submission" date="2025-09" db="UniProtKB">
        <authorList>
            <consortium name="Ensembl"/>
        </authorList>
    </citation>
    <scope>IDENTIFICATION</scope>
</reference>
<dbReference type="PROSITE" id="PS50280">
    <property type="entry name" value="SET"/>
    <property type="match status" value="1"/>
</dbReference>
<dbReference type="InterPro" id="IPR044570">
    <property type="entry name" value="Set1-like"/>
</dbReference>
<dbReference type="CDD" id="cd19169">
    <property type="entry name" value="SET_SETD1"/>
    <property type="match status" value="1"/>
</dbReference>
<keyword evidence="18" id="KW-1185">Reference proteome</keyword>
<accession>H2Z4J6</accession>
<keyword evidence="10" id="KW-0539">Nucleus</keyword>
<dbReference type="InterPro" id="IPR046341">
    <property type="entry name" value="SET_dom_sf"/>
</dbReference>
<comment type="catalytic activity">
    <reaction evidence="11">
        <text>L-lysyl(4)-[histone H3] + 3 S-adenosyl-L-methionine = N(6),N(6),N(6)-trimethyl-L-lysyl(4)-[histone H3] + 3 S-adenosyl-L-homocysteine + 3 H(+)</text>
        <dbReference type="Rhea" id="RHEA:60260"/>
        <dbReference type="Rhea" id="RHEA-COMP:15537"/>
        <dbReference type="Rhea" id="RHEA-COMP:15547"/>
        <dbReference type="ChEBI" id="CHEBI:15378"/>
        <dbReference type="ChEBI" id="CHEBI:29969"/>
        <dbReference type="ChEBI" id="CHEBI:57856"/>
        <dbReference type="ChEBI" id="CHEBI:59789"/>
        <dbReference type="ChEBI" id="CHEBI:61961"/>
        <dbReference type="EC" id="2.1.1.354"/>
    </reaction>
</comment>
<dbReference type="AlphaFoldDB" id="H2Z4J6"/>
<evidence type="ECO:0000256" key="13">
    <source>
        <dbReference type="ARBA" id="ARBA00049129"/>
    </source>
</evidence>
<dbReference type="eggNOG" id="KOG1080">
    <property type="taxonomic scope" value="Eukaryota"/>
</dbReference>
<protein>
    <recommendedName>
        <fullName evidence="2">[histone H3]-lysine(4) N-trimethyltransferase</fullName>
        <ecNumber evidence="2">2.1.1.354</ecNumber>
    </recommendedName>
</protein>
<dbReference type="Pfam" id="PF00856">
    <property type="entry name" value="SET"/>
    <property type="match status" value="1"/>
</dbReference>